<comment type="similarity">
    <text evidence="1">Belongs to the type-I restriction system S methylase family.</text>
</comment>
<evidence type="ECO:0000259" key="4">
    <source>
        <dbReference type="Pfam" id="PF01420"/>
    </source>
</evidence>
<name>A0A7W9FV05_BREVE</name>
<evidence type="ECO:0000256" key="2">
    <source>
        <dbReference type="ARBA" id="ARBA00022747"/>
    </source>
</evidence>
<protein>
    <submittedName>
        <fullName evidence="5">Type I restriction enzyme S subunit</fullName>
        <ecNumber evidence="5">3.1.21.3</ecNumber>
    </submittedName>
</protein>
<accession>A0A7W9FV05</accession>
<evidence type="ECO:0000313" key="5">
    <source>
        <dbReference type="EMBL" id="MBB5772102.1"/>
    </source>
</evidence>
<dbReference type="CDD" id="cd17246">
    <property type="entry name" value="RMtype1_S_SonII-TRD2-CR2_like"/>
    <property type="match status" value="1"/>
</dbReference>
<dbReference type="InterPro" id="IPR000055">
    <property type="entry name" value="Restrct_endonuc_typeI_TRD"/>
</dbReference>
<dbReference type="EMBL" id="JACHLJ010000002">
    <property type="protein sequence ID" value="MBB5772102.1"/>
    <property type="molecule type" value="Genomic_DNA"/>
</dbReference>
<proteinExistence type="inferred from homology"/>
<feature type="domain" description="Type I restriction modification DNA specificity" evidence="4">
    <location>
        <begin position="89"/>
        <end position="157"/>
    </location>
</feature>
<keyword evidence="3" id="KW-0238">DNA-binding</keyword>
<dbReference type="PANTHER" id="PTHR30408">
    <property type="entry name" value="TYPE-1 RESTRICTION ENZYME ECOKI SPECIFICITY PROTEIN"/>
    <property type="match status" value="1"/>
</dbReference>
<keyword evidence="2" id="KW-0680">Restriction system</keyword>
<dbReference type="Gene3D" id="3.90.220.20">
    <property type="entry name" value="DNA methylase specificity domains"/>
    <property type="match status" value="2"/>
</dbReference>
<dbReference type="GO" id="GO:0009307">
    <property type="term" value="P:DNA restriction-modification system"/>
    <property type="evidence" value="ECO:0007669"/>
    <property type="project" value="UniProtKB-KW"/>
</dbReference>
<comment type="caution">
    <text evidence="5">The sequence shown here is derived from an EMBL/GenBank/DDBJ whole genome shotgun (WGS) entry which is preliminary data.</text>
</comment>
<sequence length="394" mass="43272">MSDQYVDAGVPFLRSQDIRPGFIELGDLKYISPEFHKRLRKSRLSPGDVAIVRTGYPGTAAVIPGDLPDANCADLVIARPGPTLDARFLAFVLNSPWGKGQIGGRLVGAAQQHFNVRVAQALEIPFPPLETQRRIASILGAYDDLIEVNRRRVAVLEEMARGLFEEWFVRFRFPGHESAPLVDTPDGPRPQGWTRGQAKDVIAFDPKTKIPKDDDKPFIPMGHLDTVTSLIASPESRKGNSGAKFRNWDTLFARITPCLENGKTGLVRDLPGVNGIGFGSTEFIVMRGERSGPAFTYCLSRLPGFRDHARSSMSGATGRQRARTESVATYAMAIPASDDLFDRFESAAWPMLELVGKLGSMNERLATSRDLLLPRLISGQLSVEAAERDLELAA</sequence>
<dbReference type="SUPFAM" id="SSF116734">
    <property type="entry name" value="DNA methylase specificity domain"/>
    <property type="match status" value="2"/>
</dbReference>
<dbReference type="Pfam" id="PF01420">
    <property type="entry name" value="Methylase_S"/>
    <property type="match status" value="1"/>
</dbReference>
<reference evidence="5 6" key="1">
    <citation type="submission" date="2020-08" db="EMBL/GenBank/DDBJ databases">
        <title>Functional genomics of gut bacteria from endangered species of beetles.</title>
        <authorList>
            <person name="Carlos-Shanley C."/>
        </authorList>
    </citation>
    <scope>NUCLEOTIDE SEQUENCE [LARGE SCALE GENOMIC DNA]</scope>
    <source>
        <strain evidence="5 6">S00192</strain>
    </source>
</reference>
<keyword evidence="5" id="KW-0378">Hydrolase</keyword>
<gene>
    <name evidence="5" type="ORF">HNP47_002106</name>
</gene>
<evidence type="ECO:0000313" key="6">
    <source>
        <dbReference type="Proteomes" id="UP000556201"/>
    </source>
</evidence>
<organism evidence="5 6">
    <name type="scientific">Brevundimonas vesicularis</name>
    <name type="common">Pseudomonas vesicularis</name>
    <dbReference type="NCBI Taxonomy" id="41276"/>
    <lineage>
        <taxon>Bacteria</taxon>
        <taxon>Pseudomonadati</taxon>
        <taxon>Pseudomonadota</taxon>
        <taxon>Alphaproteobacteria</taxon>
        <taxon>Caulobacterales</taxon>
        <taxon>Caulobacteraceae</taxon>
        <taxon>Brevundimonas</taxon>
    </lineage>
</organism>
<dbReference type="GO" id="GO:0003677">
    <property type="term" value="F:DNA binding"/>
    <property type="evidence" value="ECO:0007669"/>
    <property type="project" value="UniProtKB-KW"/>
</dbReference>
<dbReference type="AlphaFoldDB" id="A0A7W9FV05"/>
<evidence type="ECO:0000256" key="1">
    <source>
        <dbReference type="ARBA" id="ARBA00010923"/>
    </source>
</evidence>
<evidence type="ECO:0000256" key="3">
    <source>
        <dbReference type="ARBA" id="ARBA00023125"/>
    </source>
</evidence>
<dbReference type="EC" id="3.1.21.3" evidence="5"/>
<dbReference type="InterPro" id="IPR044946">
    <property type="entry name" value="Restrct_endonuc_typeI_TRD_sf"/>
</dbReference>
<dbReference type="CDD" id="cd17260">
    <property type="entry name" value="RMtype1_S_EcoEI-TRD1-CR1_like"/>
    <property type="match status" value="1"/>
</dbReference>
<dbReference type="PANTHER" id="PTHR30408:SF13">
    <property type="entry name" value="TYPE I RESTRICTION ENZYME HINDI SPECIFICITY SUBUNIT"/>
    <property type="match status" value="1"/>
</dbReference>
<dbReference type="GO" id="GO:0009035">
    <property type="term" value="F:type I site-specific deoxyribonuclease activity"/>
    <property type="evidence" value="ECO:0007669"/>
    <property type="project" value="UniProtKB-EC"/>
</dbReference>
<dbReference type="InterPro" id="IPR052021">
    <property type="entry name" value="Type-I_RS_S_subunit"/>
</dbReference>
<dbReference type="Proteomes" id="UP000556201">
    <property type="component" value="Unassembled WGS sequence"/>
</dbReference>